<dbReference type="EMBL" id="ASSP01000014">
    <property type="protein sequence ID" value="EOS12233.1"/>
    <property type="molecule type" value="Genomic_DNA"/>
</dbReference>
<reference evidence="6 7" key="1">
    <citation type="submission" date="2013-04" db="EMBL/GenBank/DDBJ databases">
        <title>The Genome Sequence of Bacteroides massiliensis dnLKV3.</title>
        <authorList>
            <consortium name="The Broad Institute Genomics Platform"/>
            <consortium name="The Broad Institute Genome Sequencing Center for Infectious Disease"/>
            <person name="Earl A."/>
            <person name="Xavier R."/>
            <person name="Kuhn K."/>
            <person name="Stappenbeck T."/>
            <person name="Walker B."/>
            <person name="Young S."/>
            <person name="Zeng Q."/>
            <person name="Gargeya S."/>
            <person name="Fitzgerald M."/>
            <person name="Haas B."/>
            <person name="Abouelleil A."/>
            <person name="Allen A.W."/>
            <person name="Alvarado L."/>
            <person name="Arachchi H.M."/>
            <person name="Berlin A.M."/>
            <person name="Chapman S.B."/>
            <person name="Gainer-Dewar J."/>
            <person name="Goldberg J."/>
            <person name="Griggs A."/>
            <person name="Gujja S."/>
            <person name="Hansen M."/>
            <person name="Howarth C."/>
            <person name="Imamovic A."/>
            <person name="Ireland A."/>
            <person name="Larimer J."/>
            <person name="McCowan C."/>
            <person name="Murphy C."/>
            <person name="Pearson M."/>
            <person name="Poon T.W."/>
            <person name="Priest M."/>
            <person name="Roberts A."/>
            <person name="Saif S."/>
            <person name="Shea T."/>
            <person name="Sisk P."/>
            <person name="Sykes S."/>
            <person name="Wortman J."/>
            <person name="Nusbaum C."/>
            <person name="Birren B."/>
        </authorList>
    </citation>
    <scope>NUCLEOTIDE SEQUENCE [LARGE SCALE GENOMIC DNA]</scope>
    <source>
        <strain evidence="7">dnLKV3</strain>
    </source>
</reference>
<dbReference type="CDD" id="cd13128">
    <property type="entry name" value="MATE_Wzx_like"/>
    <property type="match status" value="1"/>
</dbReference>
<dbReference type="PATRIC" id="fig|1235788.3.peg.2092"/>
<evidence type="ECO:0000256" key="5">
    <source>
        <dbReference type="ARBA" id="ARBA00023136"/>
    </source>
</evidence>
<keyword evidence="2" id="KW-1003">Cell membrane</keyword>
<dbReference type="AlphaFoldDB" id="R9I7Q1"/>
<organism evidence="6 7">
    <name type="scientific">Phocaeicola sartorii</name>
    <dbReference type="NCBI Taxonomy" id="671267"/>
    <lineage>
        <taxon>Bacteria</taxon>
        <taxon>Pseudomonadati</taxon>
        <taxon>Bacteroidota</taxon>
        <taxon>Bacteroidia</taxon>
        <taxon>Bacteroidales</taxon>
        <taxon>Bacteroidaceae</taxon>
        <taxon>Phocaeicola</taxon>
    </lineage>
</organism>
<evidence type="ECO:0000313" key="6">
    <source>
        <dbReference type="EMBL" id="EOS12233.1"/>
    </source>
</evidence>
<dbReference type="GO" id="GO:0005886">
    <property type="term" value="C:plasma membrane"/>
    <property type="evidence" value="ECO:0007669"/>
    <property type="project" value="UniProtKB-SubCell"/>
</dbReference>
<dbReference type="HOGENOM" id="CLU_022017_0_0_10"/>
<name>R9I7Q1_9BACT</name>
<gene>
    <name evidence="6" type="ORF">C802_02046</name>
</gene>
<keyword evidence="5" id="KW-0472">Membrane</keyword>
<comment type="subcellular location">
    <subcellularLocation>
        <location evidence="1">Cell membrane</location>
        <topology evidence="1">Multi-pass membrane protein</topology>
    </subcellularLocation>
</comment>
<dbReference type="GeneID" id="82152766"/>
<evidence type="ECO:0000256" key="1">
    <source>
        <dbReference type="ARBA" id="ARBA00004651"/>
    </source>
</evidence>
<keyword evidence="4" id="KW-1133">Transmembrane helix</keyword>
<evidence type="ECO:0000256" key="3">
    <source>
        <dbReference type="ARBA" id="ARBA00022692"/>
    </source>
</evidence>
<dbReference type="Proteomes" id="UP000014200">
    <property type="component" value="Unassembled WGS sequence"/>
</dbReference>
<keyword evidence="3" id="KW-0812">Transmembrane</keyword>
<dbReference type="InterPro" id="IPR002797">
    <property type="entry name" value="Polysacc_synth"/>
</dbReference>
<dbReference type="OrthoDB" id="9815702at2"/>
<dbReference type="STRING" id="1235788.C802_02046"/>
<dbReference type="RefSeq" id="WP_016276431.1">
    <property type="nucleotide sequence ID" value="NZ_CANPVL010000014.1"/>
</dbReference>
<evidence type="ECO:0000313" key="7">
    <source>
        <dbReference type="Proteomes" id="UP000014200"/>
    </source>
</evidence>
<dbReference type="PANTHER" id="PTHR30250">
    <property type="entry name" value="PST FAMILY PREDICTED COLANIC ACID TRANSPORTER"/>
    <property type="match status" value="1"/>
</dbReference>
<evidence type="ECO:0000256" key="2">
    <source>
        <dbReference type="ARBA" id="ARBA00022475"/>
    </source>
</evidence>
<sequence>MGIKKNFAYSSLLTVSSFLFPMLTYPYVSRVLGVTNIGICNFIDSIINYFILFSSMGINVVGIREIAKAKGDVLRLSKVFSALWILMASMTLLMLLCLLTVSIFVPQLNEYASLIMIGACKLIANLFLIEWFYRGIEEFKYITYRSLLVKVIYVACVFLFIHHPADYSIYYILSVLLVVFNAFFNIFYSRKFIRFIWDKNVLDEYKRSFFILGIYAMLTSMYTSFNVTFLGFVTNVTEVGYYTTATKLHGIILAFFTAFTGVMLPRMSALVAENRMDEVKRLINKSFDLLFMISIPLIVFSIYFAPEIIYLISGNGYEGAITPMRMVMPLVLIIGMEQILIVQLLMPLKKDRSILINSIIGACVGMVANILLVPTWAAKGSAIVWVLAEVAVLLSASYFLRKQIVSLYVVARKLLLALFQSLPYVLVCWFVTCVEDNVGIVLFYTFVGFLLIFYLENFEFVSIKIDAIKKK</sequence>
<dbReference type="PANTHER" id="PTHR30250:SF11">
    <property type="entry name" value="O-ANTIGEN TRANSPORTER-RELATED"/>
    <property type="match status" value="1"/>
</dbReference>
<dbReference type="Pfam" id="PF01943">
    <property type="entry name" value="Polysacc_synt"/>
    <property type="match status" value="1"/>
</dbReference>
<evidence type="ECO:0000256" key="4">
    <source>
        <dbReference type="ARBA" id="ARBA00022989"/>
    </source>
</evidence>
<dbReference type="InterPro" id="IPR050833">
    <property type="entry name" value="Poly_Biosynth_Transport"/>
</dbReference>
<protein>
    <submittedName>
        <fullName evidence="6">Uncharacterized protein</fullName>
    </submittedName>
</protein>
<accession>R9I7Q1</accession>
<comment type="caution">
    <text evidence="6">The sequence shown here is derived from an EMBL/GenBank/DDBJ whole genome shotgun (WGS) entry which is preliminary data.</text>
</comment>
<proteinExistence type="predicted"/>
<keyword evidence="7" id="KW-1185">Reference proteome</keyword>